<sequence length="457" mass="48679">MTTTPLTHSPGPAAPDASGRRVPGREELGRLYREHMNRGRATLGEMFGGHVEVSSQGAWVTTAEGERFLNCGGYGVFLMGARHPTVVRHVSEQLHSHPISTRLFLEPQAALAAEALTAVTPAGLSRVHFAGSGAEATETALKLARTKGRRRLVATVNGYHGKTVGALSLTGNDVFRTPFEPLLQDTAHVPFGDARALEDVLATMPGEACVFVEPVQGEAGVVLPPDGYLRAVREACDRHGALLVLDEIQTGLGRLGTWWGADREGVSPDILLVGKGLSGGVVPVSAVVATREVFSVFDRDPYLHTSTFSGAPLAMAAARGALAAIQEDDLVERSRALGEEMLPQLRRIALSHYGDAVREVRGRGLLMGIEFAEPGPAGDLLIELIAHGIIANHSLNSHLVLRLTPPAILERGELDHLYEAFDRACRAQARRYAPASAVPDAPTRSAEPSAGSSRHHA</sequence>
<evidence type="ECO:0000256" key="3">
    <source>
        <dbReference type="ARBA" id="ARBA00022679"/>
    </source>
</evidence>
<reference evidence="7 8" key="1">
    <citation type="submission" date="2024-09" db="EMBL/GenBank/DDBJ databases">
        <authorList>
            <person name="Sun Q."/>
            <person name="Mori K."/>
        </authorList>
    </citation>
    <scope>NUCLEOTIDE SEQUENCE [LARGE SCALE GENOMIC DNA]</scope>
    <source>
        <strain evidence="7 8">JCM 4362</strain>
    </source>
</reference>
<evidence type="ECO:0000256" key="1">
    <source>
        <dbReference type="ARBA" id="ARBA00001933"/>
    </source>
</evidence>
<dbReference type="Gene3D" id="3.90.1150.10">
    <property type="entry name" value="Aspartate Aminotransferase, domain 1"/>
    <property type="match status" value="1"/>
</dbReference>
<organism evidence="7 8">
    <name type="scientific">Streptomyces cremeus</name>
    <dbReference type="NCBI Taxonomy" id="66881"/>
    <lineage>
        <taxon>Bacteria</taxon>
        <taxon>Bacillati</taxon>
        <taxon>Actinomycetota</taxon>
        <taxon>Actinomycetes</taxon>
        <taxon>Kitasatosporales</taxon>
        <taxon>Streptomycetaceae</taxon>
        <taxon>Streptomyces</taxon>
    </lineage>
</organism>
<evidence type="ECO:0000256" key="6">
    <source>
        <dbReference type="SAM" id="MobiDB-lite"/>
    </source>
</evidence>
<keyword evidence="8" id="KW-1185">Reference proteome</keyword>
<name>A0ABV5P6H1_STRCM</name>
<evidence type="ECO:0000256" key="5">
    <source>
        <dbReference type="RuleBase" id="RU003560"/>
    </source>
</evidence>
<feature type="region of interest" description="Disordered" evidence="6">
    <location>
        <begin position="1"/>
        <end position="23"/>
    </location>
</feature>
<dbReference type="Proteomes" id="UP001589718">
    <property type="component" value="Unassembled WGS sequence"/>
</dbReference>
<dbReference type="PANTHER" id="PTHR11986">
    <property type="entry name" value="AMINOTRANSFERASE CLASS III"/>
    <property type="match status" value="1"/>
</dbReference>
<dbReference type="CDD" id="cd00610">
    <property type="entry name" value="OAT_like"/>
    <property type="match status" value="1"/>
</dbReference>
<dbReference type="PIRSF" id="PIRSF000521">
    <property type="entry name" value="Transaminase_4ab_Lys_Orn"/>
    <property type="match status" value="1"/>
</dbReference>
<evidence type="ECO:0000256" key="4">
    <source>
        <dbReference type="ARBA" id="ARBA00022898"/>
    </source>
</evidence>
<dbReference type="InterPro" id="IPR049704">
    <property type="entry name" value="Aminotrans_3_PPA_site"/>
</dbReference>
<feature type="region of interest" description="Disordered" evidence="6">
    <location>
        <begin position="433"/>
        <end position="457"/>
    </location>
</feature>
<keyword evidence="4 5" id="KW-0663">Pyridoxal phosphate</keyword>
<gene>
    <name evidence="7" type="ORF">ACFFTU_02370</name>
</gene>
<dbReference type="EMBL" id="JBHMCR010000002">
    <property type="protein sequence ID" value="MFB9518796.1"/>
    <property type="molecule type" value="Genomic_DNA"/>
</dbReference>
<dbReference type="InterPro" id="IPR015421">
    <property type="entry name" value="PyrdxlP-dep_Trfase_major"/>
</dbReference>
<protein>
    <submittedName>
        <fullName evidence="7">Aspartate aminotransferase family protein</fullName>
    </submittedName>
</protein>
<dbReference type="InterPro" id="IPR015422">
    <property type="entry name" value="PyrdxlP-dep_Trfase_small"/>
</dbReference>
<dbReference type="RefSeq" id="WP_345217384.1">
    <property type="nucleotide sequence ID" value="NZ_BAAAXE010000001.1"/>
</dbReference>
<dbReference type="PROSITE" id="PS00600">
    <property type="entry name" value="AA_TRANSFER_CLASS_3"/>
    <property type="match status" value="1"/>
</dbReference>
<comment type="similarity">
    <text evidence="5">Belongs to the class-III pyridoxal-phosphate-dependent aminotransferase family.</text>
</comment>
<keyword evidence="2 7" id="KW-0032">Aminotransferase</keyword>
<dbReference type="SUPFAM" id="SSF53383">
    <property type="entry name" value="PLP-dependent transferases"/>
    <property type="match status" value="1"/>
</dbReference>
<accession>A0ABV5P6H1</accession>
<evidence type="ECO:0000313" key="7">
    <source>
        <dbReference type="EMBL" id="MFB9518796.1"/>
    </source>
</evidence>
<dbReference type="Pfam" id="PF00202">
    <property type="entry name" value="Aminotran_3"/>
    <property type="match status" value="1"/>
</dbReference>
<evidence type="ECO:0000256" key="2">
    <source>
        <dbReference type="ARBA" id="ARBA00022576"/>
    </source>
</evidence>
<comment type="cofactor">
    <cofactor evidence="1">
        <name>pyridoxal 5'-phosphate</name>
        <dbReference type="ChEBI" id="CHEBI:597326"/>
    </cofactor>
</comment>
<dbReference type="Gene3D" id="3.40.640.10">
    <property type="entry name" value="Type I PLP-dependent aspartate aminotransferase-like (Major domain)"/>
    <property type="match status" value="1"/>
</dbReference>
<comment type="caution">
    <text evidence="7">The sequence shown here is derived from an EMBL/GenBank/DDBJ whole genome shotgun (WGS) entry which is preliminary data.</text>
</comment>
<dbReference type="InterPro" id="IPR050103">
    <property type="entry name" value="Class-III_PLP-dep_AT"/>
</dbReference>
<dbReference type="InterPro" id="IPR015424">
    <property type="entry name" value="PyrdxlP-dep_Trfase"/>
</dbReference>
<proteinExistence type="inferred from homology"/>
<dbReference type="InterPro" id="IPR005814">
    <property type="entry name" value="Aminotrans_3"/>
</dbReference>
<evidence type="ECO:0000313" key="8">
    <source>
        <dbReference type="Proteomes" id="UP001589718"/>
    </source>
</evidence>
<dbReference type="PANTHER" id="PTHR11986:SF79">
    <property type="entry name" value="ACETYLORNITHINE AMINOTRANSFERASE, MITOCHONDRIAL"/>
    <property type="match status" value="1"/>
</dbReference>
<keyword evidence="3" id="KW-0808">Transferase</keyword>
<dbReference type="GO" id="GO:0008483">
    <property type="term" value="F:transaminase activity"/>
    <property type="evidence" value="ECO:0007669"/>
    <property type="project" value="UniProtKB-KW"/>
</dbReference>